<dbReference type="VEuPathDB" id="FungiDB:FUN_005100"/>
<dbReference type="VEuPathDB" id="FungiDB:RhiirA1_463915"/>
<dbReference type="VEuPathDB" id="FungiDB:FUN_009909"/>
<dbReference type="Proteomes" id="UP000232722">
    <property type="component" value="Unassembled WGS sequence"/>
</dbReference>
<sequence>MAVARLNDDNLTKIVYLRVKTFIPVDPNISCWIKDFTNGQVNTMSVKLIDNMGFDNMPMISLNGTKRILGFLKTPQHQNDDMEFYQMLEEIRLEREKHSSILFEGIKKKSTTILGNRQPGNKKSNINNKSIDFFGGKWGKVVLLQSPFSRLIKFFLILAEDPDNLRILLSRCLLNTIWASEALRVLWGSPLKINNKNVKGFLTALFKFLPPERKSHIMHHGFNVTRIFVPNEKRCKIEDFEDLAMKISYLYISMPKDVIDYLNGVMKRYSKNSSEFQYIKKGLKCRERCNLLELAKRDSCL</sequence>
<dbReference type="AlphaFoldDB" id="A0A2N0P464"/>
<organism evidence="1 2">
    <name type="scientific">Rhizophagus irregularis</name>
    <dbReference type="NCBI Taxonomy" id="588596"/>
    <lineage>
        <taxon>Eukaryota</taxon>
        <taxon>Fungi</taxon>
        <taxon>Fungi incertae sedis</taxon>
        <taxon>Mucoromycota</taxon>
        <taxon>Glomeromycotina</taxon>
        <taxon>Glomeromycetes</taxon>
        <taxon>Glomerales</taxon>
        <taxon>Glomeraceae</taxon>
        <taxon>Rhizophagus</taxon>
    </lineage>
</organism>
<accession>A0A2N0P464</accession>
<dbReference type="VEuPathDB" id="FungiDB:RhiirFUN_007270"/>
<dbReference type="VEuPathDB" id="FungiDB:RhiirA1_390781"/>
<reference evidence="1 2" key="2">
    <citation type="submission" date="2017-09" db="EMBL/GenBank/DDBJ databases">
        <title>Extensive intraspecific genome diversity in a model arbuscular mycorrhizal fungus.</title>
        <authorList>
            <person name="Chen E.C."/>
            <person name="Morin E."/>
            <person name="Beaudet D."/>
            <person name="Noel J."/>
            <person name="Ndikumana S."/>
            <person name="Charron P."/>
            <person name="St-Onge C."/>
            <person name="Giorgi J."/>
            <person name="Grigoriev I.V."/>
            <person name="Roux C."/>
            <person name="Martin F.M."/>
            <person name="Corradi N."/>
        </authorList>
    </citation>
    <scope>NUCLEOTIDE SEQUENCE [LARGE SCALE GENOMIC DNA]</scope>
    <source>
        <strain evidence="1 2">A5</strain>
    </source>
</reference>
<name>A0A2N0P464_9GLOM</name>
<dbReference type="EMBL" id="LLXJ01001557">
    <property type="protein sequence ID" value="PKC01621.1"/>
    <property type="molecule type" value="Genomic_DNA"/>
</dbReference>
<evidence type="ECO:0000313" key="2">
    <source>
        <dbReference type="Proteomes" id="UP000232722"/>
    </source>
</evidence>
<protein>
    <submittedName>
        <fullName evidence="1">Uncharacterized protein</fullName>
    </submittedName>
</protein>
<reference evidence="1 2" key="1">
    <citation type="submission" date="2016-04" db="EMBL/GenBank/DDBJ databases">
        <title>Genome analyses suggest a sexual origin of heterokaryosis in a supposedly ancient asexual fungus.</title>
        <authorList>
            <person name="Ropars J."/>
            <person name="Sedzielewska K."/>
            <person name="Noel J."/>
            <person name="Charron P."/>
            <person name="Farinelli L."/>
            <person name="Marton T."/>
            <person name="Kruger M."/>
            <person name="Pelin A."/>
            <person name="Brachmann A."/>
            <person name="Corradi N."/>
        </authorList>
    </citation>
    <scope>NUCLEOTIDE SEQUENCE [LARGE SCALE GENOMIC DNA]</scope>
    <source>
        <strain evidence="1 2">A5</strain>
    </source>
</reference>
<proteinExistence type="predicted"/>
<evidence type="ECO:0000313" key="1">
    <source>
        <dbReference type="EMBL" id="PKC01621.1"/>
    </source>
</evidence>
<gene>
    <name evidence="1" type="ORF">RhiirA5_456047</name>
</gene>
<comment type="caution">
    <text evidence="1">The sequence shown here is derived from an EMBL/GenBank/DDBJ whole genome shotgun (WGS) entry which is preliminary data.</text>
</comment>